<sequence>MTRTLSRPTATALSVTALASLALTSCGLDDTLDTSADGEPSTAVTISADDAAHDDAAASEDGSADTGGSETSRPEDDASAEGEGTDPSDDTATDAAAETSPADSDDHPLYGGLETVQAEYPEGVVFEVESDDGRYEWHVLVDGIEREVHTDKSSLEIVYTEDDDAPDSDDLREIDSTEIDIAEAFRIVEDRVGDPSGAFVDEAQLDSESGTVVWEIELDNGQEIAVDVVTGDLVQVDD</sequence>
<feature type="signal peptide" evidence="2">
    <location>
        <begin position="1"/>
        <end position="19"/>
    </location>
</feature>
<keyword evidence="4" id="KW-1185">Reference proteome</keyword>
<dbReference type="Proteomes" id="UP001500236">
    <property type="component" value="Unassembled WGS sequence"/>
</dbReference>
<evidence type="ECO:0008006" key="5">
    <source>
        <dbReference type="Google" id="ProtNLM"/>
    </source>
</evidence>
<gene>
    <name evidence="3" type="ORF">GCM10010529_01480</name>
</gene>
<name>A0ABP6LRB2_9MICC</name>
<dbReference type="RefSeq" id="WP_344683553.1">
    <property type="nucleotide sequence ID" value="NZ_BAAAVT010000001.1"/>
</dbReference>
<keyword evidence="2" id="KW-0732">Signal</keyword>
<reference evidence="4" key="1">
    <citation type="journal article" date="2019" name="Int. J. Syst. Evol. Microbiol.">
        <title>The Global Catalogue of Microorganisms (GCM) 10K type strain sequencing project: providing services to taxonomists for standard genome sequencing and annotation.</title>
        <authorList>
            <consortium name="The Broad Institute Genomics Platform"/>
            <consortium name="The Broad Institute Genome Sequencing Center for Infectious Disease"/>
            <person name="Wu L."/>
            <person name="Ma J."/>
        </authorList>
    </citation>
    <scope>NUCLEOTIDE SEQUENCE [LARGE SCALE GENOMIC DNA]</scope>
    <source>
        <strain evidence="4">JCM 14309</strain>
    </source>
</reference>
<comment type="caution">
    <text evidence="3">The sequence shown here is derived from an EMBL/GenBank/DDBJ whole genome shotgun (WGS) entry which is preliminary data.</text>
</comment>
<proteinExistence type="predicted"/>
<feature type="compositionally biased region" description="Low complexity" evidence="1">
    <location>
        <begin position="93"/>
        <end position="102"/>
    </location>
</feature>
<evidence type="ECO:0000256" key="2">
    <source>
        <dbReference type="SAM" id="SignalP"/>
    </source>
</evidence>
<feature type="chain" id="PRO_5045276656" description="PepSY domain-containing protein" evidence="2">
    <location>
        <begin position="20"/>
        <end position="238"/>
    </location>
</feature>
<dbReference type="Gene3D" id="3.10.450.40">
    <property type="match status" value="1"/>
</dbReference>
<dbReference type="EMBL" id="BAAAVT010000001">
    <property type="protein sequence ID" value="GAA3051108.1"/>
    <property type="molecule type" value="Genomic_DNA"/>
</dbReference>
<feature type="compositionally biased region" description="Low complexity" evidence="1">
    <location>
        <begin position="59"/>
        <end position="69"/>
    </location>
</feature>
<organism evidence="3 4">
    <name type="scientific">Nesterenkonia aethiopica</name>
    <dbReference type="NCBI Taxonomy" id="269144"/>
    <lineage>
        <taxon>Bacteria</taxon>
        <taxon>Bacillati</taxon>
        <taxon>Actinomycetota</taxon>
        <taxon>Actinomycetes</taxon>
        <taxon>Micrococcales</taxon>
        <taxon>Micrococcaceae</taxon>
        <taxon>Nesterenkonia</taxon>
    </lineage>
</organism>
<evidence type="ECO:0000313" key="3">
    <source>
        <dbReference type="EMBL" id="GAA3051108.1"/>
    </source>
</evidence>
<dbReference type="PROSITE" id="PS51257">
    <property type="entry name" value="PROKAR_LIPOPROTEIN"/>
    <property type="match status" value="1"/>
</dbReference>
<accession>A0ABP6LRB2</accession>
<evidence type="ECO:0000256" key="1">
    <source>
        <dbReference type="SAM" id="MobiDB-lite"/>
    </source>
</evidence>
<feature type="compositionally biased region" description="Acidic residues" evidence="1">
    <location>
        <begin position="77"/>
        <end position="92"/>
    </location>
</feature>
<feature type="region of interest" description="Disordered" evidence="1">
    <location>
        <begin position="28"/>
        <end position="120"/>
    </location>
</feature>
<evidence type="ECO:0000313" key="4">
    <source>
        <dbReference type="Proteomes" id="UP001500236"/>
    </source>
</evidence>
<protein>
    <recommendedName>
        <fullName evidence="5">PepSY domain-containing protein</fullName>
    </recommendedName>
</protein>